<evidence type="ECO:0008006" key="3">
    <source>
        <dbReference type="Google" id="ProtNLM"/>
    </source>
</evidence>
<evidence type="ECO:0000313" key="2">
    <source>
        <dbReference type="Proteomes" id="UP000314983"/>
    </source>
</evidence>
<keyword evidence="2" id="KW-1185">Reference proteome</keyword>
<reference evidence="2" key="1">
    <citation type="journal article" date="2014" name="Science">
        <title>Nonhuman genetics. Genomic basis for the convergent evolution of electric organs.</title>
        <authorList>
            <person name="Gallant J.R."/>
            <person name="Traeger L.L."/>
            <person name="Volkening J.D."/>
            <person name="Moffett H."/>
            <person name="Chen P.H."/>
            <person name="Novina C.D."/>
            <person name="Phillips G.N.Jr."/>
            <person name="Anand R."/>
            <person name="Wells G.B."/>
            <person name="Pinch M."/>
            <person name="Guth R."/>
            <person name="Unguez G.A."/>
            <person name="Albert J.S."/>
            <person name="Zakon H.H."/>
            <person name="Samanta M.P."/>
            <person name="Sussman M.R."/>
        </authorList>
    </citation>
    <scope>NUCLEOTIDE SEQUENCE [LARGE SCALE GENOMIC DNA]</scope>
</reference>
<accession>A0A4W4E2E5</accession>
<organism evidence="1 2">
    <name type="scientific">Electrophorus electricus</name>
    <name type="common">Electric eel</name>
    <name type="synonym">Gymnotus electricus</name>
    <dbReference type="NCBI Taxonomy" id="8005"/>
    <lineage>
        <taxon>Eukaryota</taxon>
        <taxon>Metazoa</taxon>
        <taxon>Chordata</taxon>
        <taxon>Craniata</taxon>
        <taxon>Vertebrata</taxon>
        <taxon>Euteleostomi</taxon>
        <taxon>Actinopterygii</taxon>
        <taxon>Neopterygii</taxon>
        <taxon>Teleostei</taxon>
        <taxon>Ostariophysi</taxon>
        <taxon>Gymnotiformes</taxon>
        <taxon>Gymnotoidei</taxon>
        <taxon>Gymnotidae</taxon>
        <taxon>Electrophorus</taxon>
    </lineage>
</organism>
<dbReference type="GeneTree" id="ENSGT00970000196867"/>
<reference evidence="2" key="2">
    <citation type="journal article" date="2017" name="Sci. Adv.">
        <title>A tail of two voltages: Proteomic comparison of the three electric organs of the electric eel.</title>
        <authorList>
            <person name="Traeger L.L."/>
            <person name="Sabat G."/>
            <person name="Barrett-Wilt G.A."/>
            <person name="Wells G.B."/>
            <person name="Sussman M.R."/>
        </authorList>
    </citation>
    <scope>NUCLEOTIDE SEQUENCE [LARGE SCALE GENOMIC DNA]</scope>
</reference>
<dbReference type="Proteomes" id="UP000314983">
    <property type="component" value="Chromosome 12"/>
</dbReference>
<dbReference type="AlphaFoldDB" id="A0A4W4E2E5"/>
<reference evidence="1" key="3">
    <citation type="submission" date="2020-05" db="EMBL/GenBank/DDBJ databases">
        <title>Electrophorus electricus (electric eel) genome, fEleEle1, primary haplotype.</title>
        <authorList>
            <person name="Myers G."/>
            <person name="Meyer A."/>
            <person name="Fedrigo O."/>
            <person name="Formenti G."/>
            <person name="Rhie A."/>
            <person name="Tracey A."/>
            <person name="Sims Y."/>
            <person name="Jarvis E.D."/>
        </authorList>
    </citation>
    <scope>NUCLEOTIDE SEQUENCE [LARGE SCALE GENOMIC DNA]</scope>
</reference>
<reference evidence="1" key="4">
    <citation type="submission" date="2025-08" db="UniProtKB">
        <authorList>
            <consortium name="Ensembl"/>
        </authorList>
    </citation>
    <scope>IDENTIFICATION</scope>
</reference>
<evidence type="ECO:0000313" key="1">
    <source>
        <dbReference type="Ensembl" id="ENSEEEP00000006037.2"/>
    </source>
</evidence>
<dbReference type="Ensembl" id="ENSEEET00000006120.2">
    <property type="protein sequence ID" value="ENSEEEP00000006037.2"/>
    <property type="gene ID" value="ENSEEEG00000003217.2"/>
</dbReference>
<reference evidence="1" key="5">
    <citation type="submission" date="2025-09" db="UniProtKB">
        <authorList>
            <consortium name="Ensembl"/>
        </authorList>
    </citation>
    <scope>IDENTIFICATION</scope>
</reference>
<proteinExistence type="predicted"/>
<name>A0A4W4E2E5_ELEEL</name>
<protein>
    <recommendedName>
        <fullName evidence="3">Schlafen AlbA-2 domain-containing protein</fullName>
    </recommendedName>
</protein>
<sequence>MEPRQGLNPVPNRIYTQEAITCIKNTKPQEFEMHESTTFGEEARNKMDKQKREAEKGAFQMYICAVLNSKGGALIWNITNTDYSFNEHDISQDLEQCLNTLIYPVIFSAELHSLSSLLMLIQ</sequence>